<protein>
    <submittedName>
        <fullName evidence="1">DgyrCDS11445</fullName>
    </submittedName>
</protein>
<keyword evidence="2" id="KW-1185">Reference proteome</keyword>
<evidence type="ECO:0000313" key="2">
    <source>
        <dbReference type="Proteomes" id="UP000549394"/>
    </source>
</evidence>
<comment type="caution">
    <text evidence="1">The sequence shown here is derived from an EMBL/GenBank/DDBJ whole genome shotgun (WGS) entry which is preliminary data.</text>
</comment>
<reference evidence="1 2" key="1">
    <citation type="submission" date="2020-08" db="EMBL/GenBank/DDBJ databases">
        <authorList>
            <person name="Hejnol A."/>
        </authorList>
    </citation>
    <scope>NUCLEOTIDE SEQUENCE [LARGE SCALE GENOMIC DNA]</scope>
</reference>
<evidence type="ECO:0000313" key="1">
    <source>
        <dbReference type="EMBL" id="CAD5123065.1"/>
    </source>
</evidence>
<organism evidence="1 2">
    <name type="scientific">Dimorphilus gyrociliatus</name>
    <dbReference type="NCBI Taxonomy" id="2664684"/>
    <lineage>
        <taxon>Eukaryota</taxon>
        <taxon>Metazoa</taxon>
        <taxon>Spiralia</taxon>
        <taxon>Lophotrochozoa</taxon>
        <taxon>Annelida</taxon>
        <taxon>Polychaeta</taxon>
        <taxon>Polychaeta incertae sedis</taxon>
        <taxon>Dinophilidae</taxon>
        <taxon>Dimorphilus</taxon>
    </lineage>
</organism>
<dbReference type="Proteomes" id="UP000549394">
    <property type="component" value="Unassembled WGS sequence"/>
</dbReference>
<name>A0A7I8W4N4_9ANNE</name>
<dbReference type="AlphaFoldDB" id="A0A7I8W4N4"/>
<dbReference type="OrthoDB" id="6274964at2759"/>
<sequence length="413" mass="47893">MHALWERKLKTPDTYDYTFDLSGSMFNEKGASKKLTVNTISSLAHSFTPYIEHEVERRLIDPIKQQTIVANSPAIIWYKDNLLLVSRIWLVREKYEAKKNWPSNDFYDNILYTQTFDSNMSPITSGKFLGIPSPKQFWVGDGPIEPRLFEFKGEAYVSFNVAMALSRKVSVDSTVLWNYNRDIPIFPKITGGSPILRDLKNSGMKRDKHWMSLTYKDNLYFIHSLDPLRVLQCDGLPLKADCKFIHQEKLQDGFRDYAIHLRGGTPFLSYKQPYYISIVHNTLFKERTSKRFYTAHLVVLSVEPIWRIVYISDPIKLNSEIYESSPLERPLYIEEDFIFPVGLTIDTPDSILIGAHANDHSAIIIRLRGIRELMNNVIESDDSEKGPKAGIIQEYIHDRIELTTNMRFIHEKS</sequence>
<dbReference type="EMBL" id="CAJFCJ010000019">
    <property type="protein sequence ID" value="CAD5123065.1"/>
    <property type="molecule type" value="Genomic_DNA"/>
</dbReference>
<proteinExistence type="predicted"/>
<gene>
    <name evidence="1" type="ORF">DGYR_LOCUS10790</name>
</gene>
<accession>A0A7I8W4N4</accession>